<name>A0A8K0G7E5_IGNLU</name>
<protein>
    <submittedName>
        <fullName evidence="2">Uncharacterized protein</fullName>
    </submittedName>
</protein>
<keyword evidence="3" id="KW-1185">Reference proteome</keyword>
<dbReference type="Proteomes" id="UP000801492">
    <property type="component" value="Unassembled WGS sequence"/>
</dbReference>
<evidence type="ECO:0000313" key="2">
    <source>
        <dbReference type="EMBL" id="KAF2888869.1"/>
    </source>
</evidence>
<comment type="caution">
    <text evidence="2">The sequence shown here is derived from an EMBL/GenBank/DDBJ whole genome shotgun (WGS) entry which is preliminary data.</text>
</comment>
<gene>
    <name evidence="2" type="ORF">ILUMI_17304</name>
</gene>
<feature type="region of interest" description="Disordered" evidence="1">
    <location>
        <begin position="123"/>
        <end position="205"/>
    </location>
</feature>
<evidence type="ECO:0000313" key="3">
    <source>
        <dbReference type="Proteomes" id="UP000801492"/>
    </source>
</evidence>
<accession>A0A8K0G7E5</accession>
<proteinExistence type="predicted"/>
<feature type="compositionally biased region" description="Basic and acidic residues" evidence="1">
    <location>
        <begin position="154"/>
        <end position="182"/>
    </location>
</feature>
<evidence type="ECO:0000256" key="1">
    <source>
        <dbReference type="SAM" id="MobiDB-lite"/>
    </source>
</evidence>
<dbReference type="EMBL" id="VTPC01073088">
    <property type="protein sequence ID" value="KAF2888869.1"/>
    <property type="molecule type" value="Genomic_DNA"/>
</dbReference>
<sequence length="205" mass="22382">MLELLPMHVPAVSRVDKPVIIDNSNWKLDAEAVLTELQTVPVKDNLDAADCHCSTTNPNSLGVLFFTSAETATSEILIHNSAASHTLQDDFSIKFADAVNNSATNVAHNNLDLATPIVSISQEANDSGSDMDPYASDSGTDNYLPETTDTSSSETEKECGNRKDGTSATTEKEAVNDNEKVSKQPKPTRKRKCNIQEWKRNKQKD</sequence>
<organism evidence="2 3">
    <name type="scientific">Ignelater luminosus</name>
    <name type="common">Cucubano</name>
    <name type="synonym">Pyrophorus luminosus</name>
    <dbReference type="NCBI Taxonomy" id="2038154"/>
    <lineage>
        <taxon>Eukaryota</taxon>
        <taxon>Metazoa</taxon>
        <taxon>Ecdysozoa</taxon>
        <taxon>Arthropoda</taxon>
        <taxon>Hexapoda</taxon>
        <taxon>Insecta</taxon>
        <taxon>Pterygota</taxon>
        <taxon>Neoptera</taxon>
        <taxon>Endopterygota</taxon>
        <taxon>Coleoptera</taxon>
        <taxon>Polyphaga</taxon>
        <taxon>Elateriformia</taxon>
        <taxon>Elateroidea</taxon>
        <taxon>Elateridae</taxon>
        <taxon>Agrypninae</taxon>
        <taxon>Pyrophorini</taxon>
        <taxon>Ignelater</taxon>
    </lineage>
</organism>
<reference evidence="2" key="1">
    <citation type="submission" date="2019-08" db="EMBL/GenBank/DDBJ databases">
        <title>The genome of the North American firefly Photinus pyralis.</title>
        <authorList>
            <consortium name="Photinus pyralis genome working group"/>
            <person name="Fallon T.R."/>
            <person name="Sander Lower S.E."/>
            <person name="Weng J.-K."/>
        </authorList>
    </citation>
    <scope>NUCLEOTIDE SEQUENCE</scope>
    <source>
        <strain evidence="2">TRF0915ILg1</strain>
        <tissue evidence="2">Whole body</tissue>
    </source>
</reference>
<dbReference type="AlphaFoldDB" id="A0A8K0G7E5"/>